<dbReference type="PRINTS" id="PR02054">
    <property type="entry name" value="FAM175PLANT"/>
</dbReference>
<sequence length="90" mass="10001">MAEDDTDATRVSKAQAQRELDTCAEGVQIGSLRRLMGSEATNYTAGLEDLYEKMLAKLDSLAHLVEKTSAKVHEQESHNVKLRYKVAGYD</sequence>
<gene>
    <name evidence="1" type="ORF">CK203_058297</name>
</gene>
<dbReference type="InterPro" id="IPR023241">
    <property type="entry name" value="FAM175_plant"/>
</dbReference>
<dbReference type="PANTHER" id="PTHR31728:SF5">
    <property type="entry name" value="OS07G0540200 PROTEIN"/>
    <property type="match status" value="1"/>
</dbReference>
<dbReference type="Proteomes" id="UP000288805">
    <property type="component" value="Unassembled WGS sequence"/>
</dbReference>
<name>A0A438GNP1_VITVI</name>
<evidence type="ECO:0000313" key="2">
    <source>
        <dbReference type="Proteomes" id="UP000288805"/>
    </source>
</evidence>
<dbReference type="PANTHER" id="PTHR31728">
    <property type="entry name" value="ABRAXAS FAMILY MEMBER"/>
    <property type="match status" value="1"/>
</dbReference>
<accession>A0A438GNP1</accession>
<comment type="caution">
    <text evidence="1">The sequence shown here is derived from an EMBL/GenBank/DDBJ whole genome shotgun (WGS) entry which is preliminary data.</text>
</comment>
<dbReference type="InterPro" id="IPR023238">
    <property type="entry name" value="FAM175"/>
</dbReference>
<evidence type="ECO:0000313" key="1">
    <source>
        <dbReference type="EMBL" id="RVW73794.1"/>
    </source>
</evidence>
<dbReference type="EMBL" id="QGNW01000383">
    <property type="protein sequence ID" value="RVW73794.1"/>
    <property type="molecule type" value="Genomic_DNA"/>
</dbReference>
<organism evidence="1 2">
    <name type="scientific">Vitis vinifera</name>
    <name type="common">Grape</name>
    <dbReference type="NCBI Taxonomy" id="29760"/>
    <lineage>
        <taxon>Eukaryota</taxon>
        <taxon>Viridiplantae</taxon>
        <taxon>Streptophyta</taxon>
        <taxon>Embryophyta</taxon>
        <taxon>Tracheophyta</taxon>
        <taxon>Spermatophyta</taxon>
        <taxon>Magnoliopsida</taxon>
        <taxon>eudicotyledons</taxon>
        <taxon>Gunneridae</taxon>
        <taxon>Pentapetalae</taxon>
        <taxon>rosids</taxon>
        <taxon>Vitales</taxon>
        <taxon>Vitaceae</taxon>
        <taxon>Viteae</taxon>
        <taxon>Vitis</taxon>
    </lineage>
</organism>
<reference evidence="1 2" key="1">
    <citation type="journal article" date="2018" name="PLoS Genet.">
        <title>Population sequencing reveals clonal diversity and ancestral inbreeding in the grapevine cultivar Chardonnay.</title>
        <authorList>
            <person name="Roach M.J."/>
            <person name="Johnson D.L."/>
            <person name="Bohlmann J."/>
            <person name="van Vuuren H.J."/>
            <person name="Jones S.J."/>
            <person name="Pretorius I.S."/>
            <person name="Schmidt S.A."/>
            <person name="Borneman A.R."/>
        </authorList>
    </citation>
    <scope>NUCLEOTIDE SEQUENCE [LARGE SCALE GENOMIC DNA]</scope>
    <source>
        <strain evidence="2">cv. Chardonnay</strain>
        <tissue evidence="1">Leaf</tissue>
    </source>
</reference>
<protein>
    <submittedName>
        <fullName evidence="1">Uncharacterized protein</fullName>
    </submittedName>
</protein>
<proteinExistence type="predicted"/>
<dbReference type="AlphaFoldDB" id="A0A438GNP1"/>